<feature type="domain" description="C3H1-type" evidence="3">
    <location>
        <begin position="45"/>
        <end position="72"/>
    </location>
</feature>
<reference evidence="5" key="1">
    <citation type="submission" date="2021-09" db="EMBL/GenBank/DDBJ databases">
        <authorList>
            <consortium name="AG Swart"/>
            <person name="Singh M."/>
            <person name="Singh A."/>
            <person name="Seah K."/>
            <person name="Emmerich C."/>
        </authorList>
    </citation>
    <scope>NUCLEOTIDE SEQUENCE</scope>
    <source>
        <strain evidence="5">ATCC30299</strain>
    </source>
</reference>
<gene>
    <name evidence="5" type="ORF">BSTOLATCC_MIC49289</name>
</gene>
<dbReference type="EMBL" id="CAJZBQ010000048">
    <property type="protein sequence ID" value="CAG9329666.1"/>
    <property type="molecule type" value="Genomic_DNA"/>
</dbReference>
<keyword evidence="2" id="KW-0862">Zinc</keyword>
<comment type="caution">
    <text evidence="5">The sequence shown here is derived from an EMBL/GenBank/DDBJ whole genome shotgun (WGS) entry which is preliminary data.</text>
</comment>
<dbReference type="Proteomes" id="UP001162131">
    <property type="component" value="Unassembled WGS sequence"/>
</dbReference>
<dbReference type="GO" id="GO:0003723">
    <property type="term" value="F:RNA binding"/>
    <property type="evidence" value="ECO:0007669"/>
    <property type="project" value="InterPro"/>
</dbReference>
<evidence type="ECO:0000256" key="1">
    <source>
        <dbReference type="ARBA" id="ARBA00022737"/>
    </source>
</evidence>
<keyword evidence="2" id="KW-0863">Zinc-finger</keyword>
<evidence type="ECO:0000256" key="2">
    <source>
        <dbReference type="PROSITE-ProRule" id="PRU00723"/>
    </source>
</evidence>
<feature type="domain" description="C3H1-type" evidence="3">
    <location>
        <begin position="17"/>
        <end position="44"/>
    </location>
</feature>
<evidence type="ECO:0000259" key="4">
    <source>
        <dbReference type="PROSITE" id="PS50158"/>
    </source>
</evidence>
<dbReference type="InterPro" id="IPR001878">
    <property type="entry name" value="Znf_CCHC"/>
</dbReference>
<dbReference type="GO" id="GO:0008270">
    <property type="term" value="F:zinc ion binding"/>
    <property type="evidence" value="ECO:0007669"/>
    <property type="project" value="UniProtKB-KW"/>
</dbReference>
<dbReference type="InterPro" id="IPR045348">
    <property type="entry name" value="CPSF4/Yth1"/>
</dbReference>
<keyword evidence="6" id="KW-1185">Reference proteome</keyword>
<proteinExistence type="predicted"/>
<evidence type="ECO:0000259" key="3">
    <source>
        <dbReference type="PROSITE" id="PS50103"/>
    </source>
</evidence>
<feature type="domain" description="CCHC-type" evidence="4">
    <location>
        <begin position="182"/>
        <end position="196"/>
    </location>
</feature>
<accession>A0AAU9JYL7</accession>
<organism evidence="5 6">
    <name type="scientific">Blepharisma stoltei</name>
    <dbReference type="NCBI Taxonomy" id="1481888"/>
    <lineage>
        <taxon>Eukaryota</taxon>
        <taxon>Sar</taxon>
        <taxon>Alveolata</taxon>
        <taxon>Ciliophora</taxon>
        <taxon>Postciliodesmatophora</taxon>
        <taxon>Heterotrichea</taxon>
        <taxon>Heterotrichida</taxon>
        <taxon>Blepharismidae</taxon>
        <taxon>Blepharisma</taxon>
    </lineage>
</organism>
<dbReference type="InterPro" id="IPR000571">
    <property type="entry name" value="Znf_CCCH"/>
</dbReference>
<dbReference type="Pfam" id="PF00098">
    <property type="entry name" value="zf-CCHC"/>
    <property type="match status" value="1"/>
</dbReference>
<name>A0AAU9JYL7_9CILI</name>
<evidence type="ECO:0008006" key="7">
    <source>
        <dbReference type="Google" id="ProtNLM"/>
    </source>
</evidence>
<keyword evidence="2" id="KW-0479">Metal-binding</keyword>
<feature type="zinc finger region" description="C3H1-type" evidence="2">
    <location>
        <begin position="17"/>
        <end position="44"/>
    </location>
</feature>
<keyword evidence="1" id="KW-0677">Repeat</keyword>
<dbReference type="Gene3D" id="4.10.60.10">
    <property type="entry name" value="Zinc finger, CCHC-type"/>
    <property type="match status" value="1"/>
</dbReference>
<feature type="domain" description="C3H1-type" evidence="3">
    <location>
        <begin position="101"/>
        <end position="128"/>
    </location>
</feature>
<dbReference type="PROSITE" id="PS50103">
    <property type="entry name" value="ZF_C3H1"/>
    <property type="match status" value="4"/>
</dbReference>
<dbReference type="PANTHER" id="PTHR23102">
    <property type="entry name" value="CLEAVAGE AND POLYADENYLATION SPECIFICITY FACTOR SUBUNIT 4-RELATED"/>
    <property type="match status" value="1"/>
</dbReference>
<dbReference type="PANTHER" id="PTHR23102:SF24">
    <property type="entry name" value="CLEAVAGE AND POLYADENYLATION SPECIFICITY FACTOR SUBUNIT 4"/>
    <property type="match status" value="1"/>
</dbReference>
<evidence type="ECO:0000313" key="6">
    <source>
        <dbReference type="Proteomes" id="UP001162131"/>
    </source>
</evidence>
<evidence type="ECO:0000313" key="5">
    <source>
        <dbReference type="EMBL" id="CAG9329666.1"/>
    </source>
</evidence>
<dbReference type="PROSITE" id="PS50158">
    <property type="entry name" value="ZF_CCHC"/>
    <property type="match status" value="2"/>
</dbReference>
<dbReference type="Pfam" id="PF14608">
    <property type="entry name" value="zf-CCCH_2"/>
    <property type="match status" value="3"/>
</dbReference>
<feature type="domain" description="CCHC-type" evidence="4">
    <location>
        <begin position="207"/>
        <end position="221"/>
    </location>
</feature>
<protein>
    <recommendedName>
        <fullName evidence="7">Cleavage and polyadenylation specificity factor subunit 4</fullName>
    </recommendedName>
</protein>
<dbReference type="AlphaFoldDB" id="A0AAU9JYL7"/>
<feature type="zinc finger region" description="C3H1-type" evidence="2">
    <location>
        <begin position="45"/>
        <end position="72"/>
    </location>
</feature>
<dbReference type="InterPro" id="IPR036875">
    <property type="entry name" value="Znf_CCHC_sf"/>
</dbReference>
<dbReference type="Pfam" id="PF00642">
    <property type="entry name" value="zf-CCCH"/>
    <property type="match status" value="1"/>
</dbReference>
<feature type="zinc finger region" description="C3H1-type" evidence="2">
    <location>
        <begin position="101"/>
        <end position="128"/>
    </location>
</feature>
<dbReference type="SUPFAM" id="SSF57756">
    <property type="entry name" value="Retrovirus zinc finger-like domains"/>
    <property type="match status" value="1"/>
</dbReference>
<feature type="zinc finger region" description="C3H1-type" evidence="2">
    <location>
        <begin position="73"/>
        <end position="100"/>
    </location>
</feature>
<dbReference type="SMART" id="SM00343">
    <property type="entry name" value="ZnF_C2HC"/>
    <property type="match status" value="2"/>
</dbReference>
<feature type="domain" description="C3H1-type" evidence="3">
    <location>
        <begin position="73"/>
        <end position="100"/>
    </location>
</feature>
<dbReference type="Gene3D" id="4.10.1000.10">
    <property type="entry name" value="Zinc finger, CCCH-type"/>
    <property type="match status" value="2"/>
</dbReference>
<dbReference type="SMART" id="SM00356">
    <property type="entry name" value="ZnF_C3H1"/>
    <property type="match status" value="5"/>
</dbReference>
<sequence>MEEETTSTDTLSEGTDILDPRVCKNFFTGNCEAGKLCNFKHTFPIREVVCKYLLIYKECSKGSLCPYLHEITEDKLPECRNFMIDGECKNPDCKFKHSAERREQKECIYYKMGFCEQGKFCKFKHVRKEICLQYAETQTCILGNACPKEHIDYMDEAYLEDAFYKCHPDASVMDYHQAMQLCFRCMKFGHIPAKCPVPIEQRVKEVRCYRCSEFGHKSNQCSYQYWGAEN</sequence>